<keyword evidence="5 6" id="KW-0472">Membrane</keyword>
<evidence type="ECO:0000256" key="5">
    <source>
        <dbReference type="ARBA" id="ARBA00023136"/>
    </source>
</evidence>
<protein>
    <submittedName>
        <fullName evidence="8">Uncharacterized protein</fullName>
    </submittedName>
</protein>
<proteinExistence type="predicted"/>
<evidence type="ECO:0000256" key="3">
    <source>
        <dbReference type="ARBA" id="ARBA00022729"/>
    </source>
</evidence>
<evidence type="ECO:0000256" key="6">
    <source>
        <dbReference type="SAM" id="Phobius"/>
    </source>
</evidence>
<feature type="transmembrane region" description="Helical" evidence="6">
    <location>
        <begin position="93"/>
        <end position="112"/>
    </location>
</feature>
<reference evidence="8 9" key="1">
    <citation type="journal article" date="2024" name="G3 (Bethesda)">
        <title>Genome assembly of Hibiscus sabdariffa L. provides insights into metabolisms of medicinal natural products.</title>
        <authorList>
            <person name="Kim T."/>
        </authorList>
    </citation>
    <scope>NUCLEOTIDE SEQUENCE [LARGE SCALE GENOMIC DNA]</scope>
    <source>
        <strain evidence="8">TK-2024</strain>
        <tissue evidence="8">Old leaves</tissue>
    </source>
</reference>
<dbReference type="PANTHER" id="PTHR15071:SF0">
    <property type="entry name" value="MANNOSE 6-PHOSPHATE RECEPTOR-LIKE PROTEIN 1"/>
    <property type="match status" value="1"/>
</dbReference>
<organism evidence="8 9">
    <name type="scientific">Hibiscus sabdariffa</name>
    <name type="common">roselle</name>
    <dbReference type="NCBI Taxonomy" id="183260"/>
    <lineage>
        <taxon>Eukaryota</taxon>
        <taxon>Viridiplantae</taxon>
        <taxon>Streptophyta</taxon>
        <taxon>Embryophyta</taxon>
        <taxon>Tracheophyta</taxon>
        <taxon>Spermatophyta</taxon>
        <taxon>Magnoliopsida</taxon>
        <taxon>eudicotyledons</taxon>
        <taxon>Gunneridae</taxon>
        <taxon>Pentapetalae</taxon>
        <taxon>rosids</taxon>
        <taxon>malvids</taxon>
        <taxon>Malvales</taxon>
        <taxon>Malvaceae</taxon>
        <taxon>Malvoideae</taxon>
        <taxon>Hibiscus</taxon>
    </lineage>
</organism>
<keyword evidence="9" id="KW-1185">Reference proteome</keyword>
<feature type="transmembrane region" description="Helical" evidence="6">
    <location>
        <begin position="239"/>
        <end position="259"/>
    </location>
</feature>
<sequence>MGNESRRLLLLLIFLFPILLRVNSVFGICEHSFLDSDKLYNFTLASPLPGFPHGVLSEDGFYKVAVNHTVLWFQVGSIRTCSRQQEASLYKQVYMTSLPINLAYFLIAFLFIDSMEQLCGGMIFNHNPPRCAECSNCGMECSALVAKSAGGYHVCTSIGQVSSTNVSILDELNPFKGVIVRMSSSGKEHNCSLSVSILCDSTGAQGPDSMEKLGDCEYATTLRHPSACATIISVHGNGFGWFGTLLLDIVCLFGAYMLAGTVYRYFFLKVHGIEAIPNLDFWVSLPHRTQMYASSLARQFRGPSASQGGSYSQVNF</sequence>
<dbReference type="InterPro" id="IPR018939">
    <property type="entry name" value="Autophagy-rel_prot_27"/>
</dbReference>
<evidence type="ECO:0000313" key="8">
    <source>
        <dbReference type="EMBL" id="KAK8978376.1"/>
    </source>
</evidence>
<gene>
    <name evidence="8" type="ORF">V6N11_028379</name>
</gene>
<evidence type="ECO:0000256" key="1">
    <source>
        <dbReference type="ARBA" id="ARBA00004167"/>
    </source>
</evidence>
<keyword evidence="4 6" id="KW-1133">Transmembrane helix</keyword>
<dbReference type="EMBL" id="JBBPBN010000113">
    <property type="protein sequence ID" value="KAK8978376.1"/>
    <property type="molecule type" value="Genomic_DNA"/>
</dbReference>
<dbReference type="PANTHER" id="PTHR15071">
    <property type="entry name" value="MANNOSE-6-PHOSPHATE RECEPTOR FAMILY MEMBER"/>
    <property type="match status" value="1"/>
</dbReference>
<name>A0ABR2NQN6_9ROSI</name>
<dbReference type="Proteomes" id="UP001396334">
    <property type="component" value="Unassembled WGS sequence"/>
</dbReference>
<evidence type="ECO:0000256" key="2">
    <source>
        <dbReference type="ARBA" id="ARBA00022692"/>
    </source>
</evidence>
<evidence type="ECO:0000256" key="7">
    <source>
        <dbReference type="SAM" id="SignalP"/>
    </source>
</evidence>
<feature type="chain" id="PRO_5047011162" evidence="7">
    <location>
        <begin position="25"/>
        <end position="316"/>
    </location>
</feature>
<keyword evidence="3 7" id="KW-0732">Signal</keyword>
<evidence type="ECO:0000256" key="4">
    <source>
        <dbReference type="ARBA" id="ARBA00022989"/>
    </source>
</evidence>
<dbReference type="Pfam" id="PF09451">
    <property type="entry name" value="ATG27"/>
    <property type="match status" value="1"/>
</dbReference>
<comment type="caution">
    <text evidence="8">The sequence shown here is derived from an EMBL/GenBank/DDBJ whole genome shotgun (WGS) entry which is preliminary data.</text>
</comment>
<accession>A0ABR2NQN6</accession>
<keyword evidence="2 6" id="KW-0812">Transmembrane</keyword>
<feature type="signal peptide" evidence="7">
    <location>
        <begin position="1"/>
        <end position="24"/>
    </location>
</feature>
<comment type="subcellular location">
    <subcellularLocation>
        <location evidence="1">Membrane</location>
        <topology evidence="1">Single-pass membrane protein</topology>
    </subcellularLocation>
</comment>
<evidence type="ECO:0000313" key="9">
    <source>
        <dbReference type="Proteomes" id="UP001396334"/>
    </source>
</evidence>